<evidence type="ECO:0000256" key="1">
    <source>
        <dbReference type="SAM" id="SignalP"/>
    </source>
</evidence>
<feature type="chain" id="PRO_5012330103" evidence="1">
    <location>
        <begin position="21"/>
        <end position="196"/>
    </location>
</feature>
<accession>A0A224YLG5</accession>
<sequence length="196" mass="21839">MTFQWCCPLILLMCIRVLFGRATSSPSTDDIKRHVRAMLESRSTPLVLLLANVLPPSQKEKPCWISEFNQRGPTGAIAHYLYSGSNAHPPTEQWSQRTQGPWLLLDVVGGGTPKLMVDVQSGTLFGHSETEYYDILFANAHCAILKLPTPTKEGLQCMVWVPANTAHFLHTECKREFMQRCPACSRTESTASMTSA</sequence>
<keyword evidence="1" id="KW-0732">Signal</keyword>
<protein>
    <submittedName>
        <fullName evidence="2">Lipocalin</fullName>
    </submittedName>
</protein>
<evidence type="ECO:0000313" key="2">
    <source>
        <dbReference type="EMBL" id="MAA15391.1"/>
    </source>
</evidence>
<dbReference type="Gene3D" id="2.40.128.20">
    <property type="match status" value="1"/>
</dbReference>
<dbReference type="InterPro" id="IPR012674">
    <property type="entry name" value="Calycin"/>
</dbReference>
<name>A0A224YLG5_9ACAR</name>
<reference evidence="2" key="1">
    <citation type="journal article" date="2017" name="Parasit. Vectors">
        <title>Sialotranscriptomics of Rhipicephalus zambeziensis reveals intricate expression profiles of secretory proteins and suggests tight temporal transcriptional regulation during blood-feeding.</title>
        <authorList>
            <person name="de Castro M.H."/>
            <person name="de Klerk D."/>
            <person name="Pienaar R."/>
            <person name="Rees D.J.G."/>
            <person name="Mans B.J."/>
        </authorList>
    </citation>
    <scope>NUCLEOTIDE SEQUENCE</scope>
    <source>
        <tissue evidence="2">Salivary glands</tissue>
    </source>
</reference>
<proteinExistence type="predicted"/>
<dbReference type="InterPro" id="IPR002970">
    <property type="entry name" value="Tick_his-bd"/>
</dbReference>
<dbReference type="GO" id="GO:0030682">
    <property type="term" value="P:symbiont-mediated perturbation of host defenses"/>
    <property type="evidence" value="ECO:0007669"/>
    <property type="project" value="InterPro"/>
</dbReference>
<dbReference type="GO" id="GO:0043176">
    <property type="term" value="F:amine binding"/>
    <property type="evidence" value="ECO:0007669"/>
    <property type="project" value="InterPro"/>
</dbReference>
<dbReference type="AlphaFoldDB" id="A0A224YLG5"/>
<dbReference type="EMBL" id="GFPF01004245">
    <property type="protein sequence ID" value="MAA15391.1"/>
    <property type="molecule type" value="Transcribed_RNA"/>
</dbReference>
<organism evidence="2">
    <name type="scientific">Rhipicephalus zambeziensis</name>
    <dbReference type="NCBI Taxonomy" id="60191"/>
    <lineage>
        <taxon>Eukaryota</taxon>
        <taxon>Metazoa</taxon>
        <taxon>Ecdysozoa</taxon>
        <taxon>Arthropoda</taxon>
        <taxon>Chelicerata</taxon>
        <taxon>Arachnida</taxon>
        <taxon>Acari</taxon>
        <taxon>Parasitiformes</taxon>
        <taxon>Ixodida</taxon>
        <taxon>Ixodoidea</taxon>
        <taxon>Ixodidae</taxon>
        <taxon>Rhipicephalinae</taxon>
        <taxon>Rhipicephalus</taxon>
        <taxon>Rhipicephalus</taxon>
    </lineage>
</organism>
<dbReference type="Pfam" id="PF02098">
    <property type="entry name" value="His_binding"/>
    <property type="match status" value="1"/>
</dbReference>
<feature type="signal peptide" evidence="1">
    <location>
        <begin position="1"/>
        <end position="20"/>
    </location>
</feature>